<feature type="domain" description="Gfo/Idh/MocA-like oxidoreductase N-terminal" evidence="2">
    <location>
        <begin position="7"/>
        <end position="126"/>
    </location>
</feature>
<dbReference type="Gene3D" id="3.30.360.10">
    <property type="entry name" value="Dihydrodipicolinate Reductase, domain 2"/>
    <property type="match status" value="1"/>
</dbReference>
<keyword evidence="5" id="KW-1185">Reference proteome</keyword>
<evidence type="ECO:0008006" key="6">
    <source>
        <dbReference type="Google" id="ProtNLM"/>
    </source>
</evidence>
<dbReference type="Gene3D" id="3.40.50.720">
    <property type="entry name" value="NAD(P)-binding Rossmann-like Domain"/>
    <property type="match status" value="1"/>
</dbReference>
<reference evidence="4" key="1">
    <citation type="submission" date="2024-03" db="EMBL/GenBank/DDBJ databases">
        <title>WGS assembly of Saponaria officinalis var. Norfolk2.</title>
        <authorList>
            <person name="Jenkins J."/>
            <person name="Shu S."/>
            <person name="Grimwood J."/>
            <person name="Barry K."/>
            <person name="Goodstein D."/>
            <person name="Schmutz J."/>
            <person name="Leebens-Mack J."/>
            <person name="Osbourn A."/>
        </authorList>
    </citation>
    <scope>NUCLEOTIDE SEQUENCE [LARGE SCALE GENOMIC DNA]</scope>
    <source>
        <strain evidence="4">JIC</strain>
    </source>
</reference>
<evidence type="ECO:0000259" key="3">
    <source>
        <dbReference type="Pfam" id="PF22725"/>
    </source>
</evidence>
<dbReference type="Pfam" id="PF01408">
    <property type="entry name" value="GFO_IDH_MocA"/>
    <property type="match status" value="1"/>
</dbReference>
<name>A0AAW1K3I3_SAPOF</name>
<evidence type="ECO:0000256" key="1">
    <source>
        <dbReference type="ARBA" id="ARBA00010928"/>
    </source>
</evidence>
<dbReference type="InterPro" id="IPR055170">
    <property type="entry name" value="GFO_IDH_MocA-like_dom"/>
</dbReference>
<dbReference type="SUPFAM" id="SSF55347">
    <property type="entry name" value="Glyceraldehyde-3-phosphate dehydrogenase-like, C-terminal domain"/>
    <property type="match status" value="1"/>
</dbReference>
<dbReference type="InterPro" id="IPR036291">
    <property type="entry name" value="NAD(P)-bd_dom_sf"/>
</dbReference>
<sequence length="360" mass="39713">MSPSSQVRFGIIGCAEIARKVSRAMNLCPNATLHAVASRTLAKAQAFATANSLPPTTVLYGTYEALLDDPDIDAVYIPLPTSLHLSWAIATARKKKHVLLEKPCAVNVTELDQIISACEENGVQFMDCTMWVHHPRSRVMADFFSDPKRFGQLKFIRTCFNYCGGNDFLENDIRVQPDLDPLGTLGDAGWYCIRACLFAANYQLPKFATALRNPVYNNAGVVISCGASLLWENGAVATFNCSFLAHLTMDFAAVGTNGSLNVTDFVIPYEEKSASLSILSNNNFDEMSLGWTEKPTEQVVKTELPQEVFMVKEFSTLVNGIKNNGLSPEKKWPTITRKTQLIIDAIVASFSRGFEPVEVY</sequence>
<dbReference type="PANTHER" id="PTHR46368:SF19">
    <property type="entry name" value="GFO_IDH_MOCA-LIKE OXIDOREDUCTASE N-TERMINAL DOMAIN-CONTAINING PROTEIN"/>
    <property type="match status" value="1"/>
</dbReference>
<evidence type="ECO:0000259" key="2">
    <source>
        <dbReference type="Pfam" id="PF01408"/>
    </source>
</evidence>
<dbReference type="Proteomes" id="UP001443914">
    <property type="component" value="Unassembled WGS sequence"/>
</dbReference>
<dbReference type="EMBL" id="JBDFQZ010000006">
    <property type="protein sequence ID" value="KAK9713139.1"/>
    <property type="molecule type" value="Genomic_DNA"/>
</dbReference>
<feature type="domain" description="GFO/IDH/MocA-like oxidoreductase" evidence="3">
    <location>
        <begin position="148"/>
        <end position="260"/>
    </location>
</feature>
<gene>
    <name evidence="4" type="ORF">RND81_06G006000</name>
</gene>
<dbReference type="InterPro" id="IPR000683">
    <property type="entry name" value="Gfo/Idh/MocA-like_OxRdtase_N"/>
</dbReference>
<protein>
    <recommendedName>
        <fullName evidence="6">Gfo/Idh/MocA-like oxidoreductase N-terminal domain-containing protein</fullName>
    </recommendedName>
</protein>
<accession>A0AAW1K3I3</accession>
<proteinExistence type="inferred from homology"/>
<comment type="caution">
    <text evidence="4">The sequence shown here is derived from an EMBL/GenBank/DDBJ whole genome shotgun (WGS) entry which is preliminary data.</text>
</comment>
<dbReference type="AlphaFoldDB" id="A0AAW1K3I3"/>
<dbReference type="PANTHER" id="PTHR46368">
    <property type="match status" value="1"/>
</dbReference>
<organism evidence="4 5">
    <name type="scientific">Saponaria officinalis</name>
    <name type="common">Common soapwort</name>
    <name type="synonym">Lychnis saponaria</name>
    <dbReference type="NCBI Taxonomy" id="3572"/>
    <lineage>
        <taxon>Eukaryota</taxon>
        <taxon>Viridiplantae</taxon>
        <taxon>Streptophyta</taxon>
        <taxon>Embryophyta</taxon>
        <taxon>Tracheophyta</taxon>
        <taxon>Spermatophyta</taxon>
        <taxon>Magnoliopsida</taxon>
        <taxon>eudicotyledons</taxon>
        <taxon>Gunneridae</taxon>
        <taxon>Pentapetalae</taxon>
        <taxon>Caryophyllales</taxon>
        <taxon>Caryophyllaceae</taxon>
        <taxon>Caryophylleae</taxon>
        <taxon>Saponaria</taxon>
    </lineage>
</organism>
<comment type="similarity">
    <text evidence="1">Belongs to the Gfo/Idh/MocA family.</text>
</comment>
<dbReference type="Pfam" id="PF22725">
    <property type="entry name" value="GFO_IDH_MocA_C3"/>
    <property type="match status" value="1"/>
</dbReference>
<dbReference type="SUPFAM" id="SSF51735">
    <property type="entry name" value="NAD(P)-binding Rossmann-fold domains"/>
    <property type="match status" value="1"/>
</dbReference>
<dbReference type="GO" id="GO:0000166">
    <property type="term" value="F:nucleotide binding"/>
    <property type="evidence" value="ECO:0007669"/>
    <property type="project" value="InterPro"/>
</dbReference>
<evidence type="ECO:0000313" key="5">
    <source>
        <dbReference type="Proteomes" id="UP001443914"/>
    </source>
</evidence>
<evidence type="ECO:0000313" key="4">
    <source>
        <dbReference type="EMBL" id="KAK9713139.1"/>
    </source>
</evidence>